<dbReference type="Pfam" id="PF07238">
    <property type="entry name" value="PilZ"/>
    <property type="match status" value="2"/>
</dbReference>
<evidence type="ECO:0000313" key="4">
    <source>
        <dbReference type="Proteomes" id="UP001596091"/>
    </source>
</evidence>
<name>A0ABW1ELF4_9BACT</name>
<comment type="caution">
    <text evidence="3">The sequence shown here is derived from an EMBL/GenBank/DDBJ whole genome shotgun (WGS) entry which is preliminary data.</text>
</comment>
<dbReference type="SUPFAM" id="SSF141371">
    <property type="entry name" value="PilZ domain-like"/>
    <property type="match status" value="2"/>
</dbReference>
<organism evidence="3 4">
    <name type="scientific">Acidicapsa dinghuensis</name>
    <dbReference type="NCBI Taxonomy" id="2218256"/>
    <lineage>
        <taxon>Bacteria</taxon>
        <taxon>Pseudomonadati</taxon>
        <taxon>Acidobacteriota</taxon>
        <taxon>Terriglobia</taxon>
        <taxon>Terriglobales</taxon>
        <taxon>Acidobacteriaceae</taxon>
        <taxon>Acidicapsa</taxon>
    </lineage>
</organism>
<accession>A0ABW1ELF4</accession>
<feature type="region of interest" description="Disordered" evidence="1">
    <location>
        <begin position="168"/>
        <end position="215"/>
    </location>
</feature>
<proteinExistence type="predicted"/>
<sequence>MASVESPQDRELTANQPEFQSSAEEPRKRANRRAFPRHTVDCPVTVIPVGGVGQMAGSLSDVSLGGCLVRLQQRYLAGMLVRVEVQFQLRGIAFRILGVTVGTRGAQCFAIRFLDMPERRRAMLAEVLGEVATVNAARAEMAVQEDAPCEGETAADEAATLAVADVSVPPATSQKPKAPEEEKRMAQAVPASSEMRDSRPQDAQHLKVRERRSHDRHTVDTSVKLLLIKSAITMTGRIANLSMGGCRIRTDERFGVGIFVRVETEFYLHGLPFRIAGVSQAIQDKNTIGIRFLDMSERCRAQLVELIAEIEEAHALERDEPSITETQNAE</sequence>
<feature type="domain" description="PilZ" evidence="2">
    <location>
        <begin position="31"/>
        <end position="126"/>
    </location>
</feature>
<dbReference type="EMBL" id="JBHSPH010000009">
    <property type="protein sequence ID" value="MFC5864233.1"/>
    <property type="molecule type" value="Genomic_DNA"/>
</dbReference>
<feature type="compositionally biased region" description="Basic and acidic residues" evidence="1">
    <location>
        <begin position="194"/>
        <end position="215"/>
    </location>
</feature>
<feature type="compositionally biased region" description="Polar residues" evidence="1">
    <location>
        <begin position="13"/>
        <end position="23"/>
    </location>
</feature>
<dbReference type="Proteomes" id="UP001596091">
    <property type="component" value="Unassembled WGS sequence"/>
</dbReference>
<reference evidence="4" key="1">
    <citation type="journal article" date="2019" name="Int. J. Syst. Evol. Microbiol.">
        <title>The Global Catalogue of Microorganisms (GCM) 10K type strain sequencing project: providing services to taxonomists for standard genome sequencing and annotation.</title>
        <authorList>
            <consortium name="The Broad Institute Genomics Platform"/>
            <consortium name="The Broad Institute Genome Sequencing Center for Infectious Disease"/>
            <person name="Wu L."/>
            <person name="Ma J."/>
        </authorList>
    </citation>
    <scope>NUCLEOTIDE SEQUENCE [LARGE SCALE GENOMIC DNA]</scope>
    <source>
        <strain evidence="4">JCM 4087</strain>
    </source>
</reference>
<evidence type="ECO:0000256" key="1">
    <source>
        <dbReference type="SAM" id="MobiDB-lite"/>
    </source>
</evidence>
<protein>
    <submittedName>
        <fullName evidence="3">PilZ domain-containing protein</fullName>
    </submittedName>
</protein>
<keyword evidence="4" id="KW-1185">Reference proteome</keyword>
<evidence type="ECO:0000313" key="3">
    <source>
        <dbReference type="EMBL" id="MFC5864233.1"/>
    </source>
</evidence>
<dbReference type="InterPro" id="IPR009875">
    <property type="entry name" value="PilZ_domain"/>
</dbReference>
<dbReference type="RefSeq" id="WP_263341964.1">
    <property type="nucleotide sequence ID" value="NZ_JAGSYH010000009.1"/>
</dbReference>
<feature type="domain" description="PilZ" evidence="2">
    <location>
        <begin position="210"/>
        <end position="308"/>
    </location>
</feature>
<feature type="region of interest" description="Disordered" evidence="1">
    <location>
        <begin position="1"/>
        <end position="35"/>
    </location>
</feature>
<gene>
    <name evidence="3" type="ORF">ACFPT7_18150</name>
</gene>
<evidence type="ECO:0000259" key="2">
    <source>
        <dbReference type="Pfam" id="PF07238"/>
    </source>
</evidence>
<dbReference type="Gene3D" id="2.40.10.220">
    <property type="entry name" value="predicted glycosyltransferase like domains"/>
    <property type="match status" value="2"/>
</dbReference>